<feature type="region of interest" description="Disordered" evidence="1">
    <location>
        <begin position="1"/>
        <end position="20"/>
    </location>
</feature>
<dbReference type="EMBL" id="CAJPWZ010001229">
    <property type="protein sequence ID" value="CAG2210279.1"/>
    <property type="molecule type" value="Genomic_DNA"/>
</dbReference>
<dbReference type="OrthoDB" id="10421860at2759"/>
<evidence type="ECO:0000313" key="2">
    <source>
        <dbReference type="EMBL" id="CAG2210279.1"/>
    </source>
</evidence>
<dbReference type="Proteomes" id="UP000683360">
    <property type="component" value="Unassembled WGS sequence"/>
</dbReference>
<name>A0A8S3RZU9_MYTED</name>
<feature type="compositionally biased region" description="Basic and acidic residues" evidence="1">
    <location>
        <begin position="1"/>
        <end position="13"/>
    </location>
</feature>
<feature type="compositionally biased region" description="Basic and acidic residues" evidence="1">
    <location>
        <begin position="342"/>
        <end position="356"/>
    </location>
</feature>
<evidence type="ECO:0000313" key="3">
    <source>
        <dbReference type="Proteomes" id="UP000683360"/>
    </source>
</evidence>
<sequence>MEKRKKKDRDKVENMAPTKQVVHKKTIERIGSRSQKFKIEYDTVENVDRTGNELLANWKCLVQEKEEAIQTTANKLQNMQPSKLSENRHNLQISIKDRLHYLRKQKLFLLDKQKTLNNIYKTIEKSYLSRIPNPFPQFILDVKRDHYQLFNEELLISSNSSINKYKRQIYAKEPSETILKLPQLLSDKEQTCMQEHPFTNRLGTSKLLPPLQNLPQNKKKTLIVNKINDEKKEKCKDMSTEAMSKPAPQQPAETTASNEVLDMNAELGSKRVSWKSKCQTVMLQNASRKNNYASERTNRFSMLHLLSGKKCDIPKSKSDKVGQMVNEIYYTTRKQNRNVGKQTDREKTDRYPEPDQIHTLPRNIKETYIVNKIRKEKKEKSKVIPTQSTSISAPQKTTANGGTLDMNSELALKRIEWENKLPTLRLQKASGKDCDISERKYRFSKLHKSSGKNCYIPKSKSNKVSNIVTEKYCTTRTQKRTVKNQTEIEKPDSYPAQDQIHTWSTQQQADETTAFNKMSTSTQQQADETTTFNKMSVSTQQNDKNAFNKIRQQRIQ</sequence>
<evidence type="ECO:0000256" key="1">
    <source>
        <dbReference type="SAM" id="MobiDB-lite"/>
    </source>
</evidence>
<comment type="caution">
    <text evidence="2">The sequence shown here is derived from an EMBL/GenBank/DDBJ whole genome shotgun (WGS) entry which is preliminary data.</text>
</comment>
<reference evidence="2" key="1">
    <citation type="submission" date="2021-03" db="EMBL/GenBank/DDBJ databases">
        <authorList>
            <person name="Bekaert M."/>
        </authorList>
    </citation>
    <scope>NUCLEOTIDE SEQUENCE</scope>
</reference>
<organism evidence="2 3">
    <name type="scientific">Mytilus edulis</name>
    <name type="common">Blue mussel</name>
    <dbReference type="NCBI Taxonomy" id="6550"/>
    <lineage>
        <taxon>Eukaryota</taxon>
        <taxon>Metazoa</taxon>
        <taxon>Spiralia</taxon>
        <taxon>Lophotrochozoa</taxon>
        <taxon>Mollusca</taxon>
        <taxon>Bivalvia</taxon>
        <taxon>Autobranchia</taxon>
        <taxon>Pteriomorphia</taxon>
        <taxon>Mytilida</taxon>
        <taxon>Mytiloidea</taxon>
        <taxon>Mytilidae</taxon>
        <taxon>Mytilinae</taxon>
        <taxon>Mytilus</taxon>
    </lineage>
</organism>
<feature type="compositionally biased region" description="Polar residues" evidence="1">
    <location>
        <begin position="505"/>
        <end position="545"/>
    </location>
</feature>
<feature type="region of interest" description="Disordered" evidence="1">
    <location>
        <begin position="336"/>
        <end position="357"/>
    </location>
</feature>
<protein>
    <submittedName>
        <fullName evidence="2">Uncharacterized protein</fullName>
    </submittedName>
</protein>
<accession>A0A8S3RZU9</accession>
<keyword evidence="3" id="KW-1185">Reference proteome</keyword>
<dbReference type="AlphaFoldDB" id="A0A8S3RZU9"/>
<feature type="region of interest" description="Disordered" evidence="1">
    <location>
        <begin position="379"/>
        <end position="403"/>
    </location>
</feature>
<proteinExistence type="predicted"/>
<feature type="region of interest" description="Disordered" evidence="1">
    <location>
        <begin position="505"/>
        <end position="556"/>
    </location>
</feature>
<gene>
    <name evidence="2" type="ORF">MEDL_24450</name>
</gene>
<feature type="compositionally biased region" description="Polar residues" evidence="1">
    <location>
        <begin position="384"/>
        <end position="401"/>
    </location>
</feature>